<feature type="transmembrane region" description="Helical" evidence="6">
    <location>
        <begin position="79"/>
        <end position="109"/>
    </location>
</feature>
<dbReference type="SUPFAM" id="SSF103473">
    <property type="entry name" value="MFS general substrate transporter"/>
    <property type="match status" value="1"/>
</dbReference>
<keyword evidence="5 6" id="KW-0472">Membrane</keyword>
<dbReference type="InterPro" id="IPR011701">
    <property type="entry name" value="MFS"/>
</dbReference>
<dbReference type="Proteomes" id="UP000245488">
    <property type="component" value="Chromosome"/>
</dbReference>
<comment type="subcellular location">
    <subcellularLocation>
        <location evidence="1">Cell membrane</location>
        <topology evidence="1">Multi-pass membrane protein</topology>
    </subcellularLocation>
</comment>
<reference evidence="7 8" key="1">
    <citation type="submission" date="2017-09" db="EMBL/GenBank/DDBJ databases">
        <title>High-quality draft genome sequence of Butyrivibrio fibrisolvens INBov1, isolated from cow rumen.</title>
        <authorList>
            <person name="Rodriguez Hernaez J."/>
            <person name="Rivarola M."/>
            <person name="Paniego N."/>
            <person name="Cravero S."/>
            <person name="Ceron Cucchi M."/>
            <person name="Martinez M.C."/>
        </authorList>
    </citation>
    <scope>NUCLEOTIDE SEQUENCE [LARGE SCALE GENOMIC DNA]</scope>
    <source>
        <strain evidence="7 8">INBov1</strain>
    </source>
</reference>
<evidence type="ECO:0000313" key="7">
    <source>
        <dbReference type="EMBL" id="PWT27325.1"/>
    </source>
</evidence>
<dbReference type="GO" id="GO:0005886">
    <property type="term" value="C:plasma membrane"/>
    <property type="evidence" value="ECO:0007669"/>
    <property type="project" value="UniProtKB-SubCell"/>
</dbReference>
<protein>
    <recommendedName>
        <fullName evidence="9">MFS transporter</fullName>
    </recommendedName>
</protein>
<evidence type="ECO:0008006" key="9">
    <source>
        <dbReference type="Google" id="ProtNLM"/>
    </source>
</evidence>
<evidence type="ECO:0000256" key="1">
    <source>
        <dbReference type="ARBA" id="ARBA00004651"/>
    </source>
</evidence>
<feature type="transmembrane region" description="Helical" evidence="6">
    <location>
        <begin position="259"/>
        <end position="279"/>
    </location>
</feature>
<comment type="caution">
    <text evidence="7">The sequence shown here is derived from an EMBL/GenBank/DDBJ whole genome shotgun (WGS) entry which is preliminary data.</text>
</comment>
<gene>
    <name evidence="7" type="ORF">CPT75_09555</name>
</gene>
<proteinExistence type="predicted"/>
<evidence type="ECO:0000256" key="4">
    <source>
        <dbReference type="ARBA" id="ARBA00022989"/>
    </source>
</evidence>
<evidence type="ECO:0000256" key="3">
    <source>
        <dbReference type="ARBA" id="ARBA00022692"/>
    </source>
</evidence>
<feature type="transmembrane region" description="Helical" evidence="6">
    <location>
        <begin position="159"/>
        <end position="180"/>
    </location>
</feature>
<dbReference type="EMBL" id="NXNG01000001">
    <property type="protein sequence ID" value="PWT27325.1"/>
    <property type="molecule type" value="Genomic_DNA"/>
</dbReference>
<name>A0A317G007_BUTFI</name>
<feature type="transmembrane region" description="Helical" evidence="6">
    <location>
        <begin position="12"/>
        <end position="37"/>
    </location>
</feature>
<accession>A0A317G007</accession>
<dbReference type="InterPro" id="IPR036259">
    <property type="entry name" value="MFS_trans_sf"/>
</dbReference>
<dbReference type="PANTHER" id="PTHR23513">
    <property type="entry name" value="INTEGRAL MEMBRANE EFFLUX PROTEIN-RELATED"/>
    <property type="match status" value="1"/>
</dbReference>
<dbReference type="Pfam" id="PF07690">
    <property type="entry name" value="MFS_1"/>
    <property type="match status" value="1"/>
</dbReference>
<keyword evidence="3 6" id="KW-0812">Transmembrane</keyword>
<keyword evidence="8" id="KW-1185">Reference proteome</keyword>
<feature type="transmembrane region" description="Helical" evidence="6">
    <location>
        <begin position="357"/>
        <end position="379"/>
    </location>
</feature>
<evidence type="ECO:0000256" key="2">
    <source>
        <dbReference type="ARBA" id="ARBA00022475"/>
    </source>
</evidence>
<feature type="transmembrane region" description="Helical" evidence="6">
    <location>
        <begin position="43"/>
        <end position="67"/>
    </location>
</feature>
<keyword evidence="2" id="KW-1003">Cell membrane</keyword>
<evidence type="ECO:0000256" key="5">
    <source>
        <dbReference type="ARBA" id="ARBA00023136"/>
    </source>
</evidence>
<keyword evidence="4 6" id="KW-1133">Transmembrane helix</keyword>
<evidence type="ECO:0000313" key="8">
    <source>
        <dbReference type="Proteomes" id="UP000245488"/>
    </source>
</evidence>
<dbReference type="AlphaFoldDB" id="A0A317G007"/>
<dbReference type="GO" id="GO:0022857">
    <property type="term" value="F:transmembrane transporter activity"/>
    <property type="evidence" value="ECO:0007669"/>
    <property type="project" value="InterPro"/>
</dbReference>
<dbReference type="CDD" id="cd06173">
    <property type="entry name" value="MFS_MefA_like"/>
    <property type="match status" value="1"/>
</dbReference>
<evidence type="ECO:0000256" key="6">
    <source>
        <dbReference type="SAM" id="Phobius"/>
    </source>
</evidence>
<organism evidence="7 8">
    <name type="scientific">Butyrivibrio fibrisolvens</name>
    <dbReference type="NCBI Taxonomy" id="831"/>
    <lineage>
        <taxon>Bacteria</taxon>
        <taxon>Bacillati</taxon>
        <taxon>Bacillota</taxon>
        <taxon>Clostridia</taxon>
        <taxon>Lachnospirales</taxon>
        <taxon>Lachnospiraceae</taxon>
        <taxon>Butyrivibrio</taxon>
    </lineage>
</organism>
<dbReference type="RefSeq" id="WP_110072863.1">
    <property type="nucleotide sequence ID" value="NZ_CM009896.1"/>
</dbReference>
<dbReference type="PANTHER" id="PTHR23513:SF6">
    <property type="entry name" value="MAJOR FACILITATOR SUPERFAMILY ASSOCIATED DOMAIN-CONTAINING PROTEIN"/>
    <property type="match status" value="1"/>
</dbReference>
<feature type="transmembrane region" description="Helical" evidence="6">
    <location>
        <begin position="223"/>
        <end position="247"/>
    </location>
</feature>
<sequence>MKKLKRLGMDYWKYWIASAGSMAASNILQYILALYVMDITGSATIFASMLSIILFPRLLLTPLAGVISDRTNRMKAMSFILLGETAVLVISFLITSIVPIHVAGIFALVTVLEIGEVFYGAAENAVIPKLVDKELLPDAIAVSKADDGMVFVLSPMVAALIYTKLSLPMAFLIVGALDLLGAVFQKSIVSDCSSISEKKEFSFWNEFKEGIEVIKGDSFLRRYIVALPVIDAFFGATFSVSICYLFRIVYNLNAYQYGLYSSVTASTTIWVPILVIPIVQKLKPDKIFRTSTKLIAVEIALIGAFAYMGVAHILPVYVTVIVITLLDCMTIAEAIPMQMAGSILLQTGIDEKYLGRVSSVIGMVTSISIAAGELLFGVLDDQINVPFTILVGAMGVAIGAMIYSFGRQKSKMIA</sequence>
<feature type="transmembrane region" description="Helical" evidence="6">
    <location>
        <begin position="291"/>
        <end position="310"/>
    </location>
</feature>
<feature type="transmembrane region" description="Helical" evidence="6">
    <location>
        <begin position="385"/>
        <end position="405"/>
    </location>
</feature>
<dbReference type="Gene3D" id="1.20.1250.20">
    <property type="entry name" value="MFS general substrate transporter like domains"/>
    <property type="match status" value="1"/>
</dbReference>